<gene>
    <name evidence="7" type="ORF">F0L74_14860</name>
</gene>
<evidence type="ECO:0000256" key="5">
    <source>
        <dbReference type="ARBA" id="ARBA00023237"/>
    </source>
</evidence>
<reference evidence="7 8" key="1">
    <citation type="submission" date="2019-09" db="EMBL/GenBank/DDBJ databases">
        <title>Chitinophaga ginsengihumi sp. nov., isolated from soil of ginseng rhizosphere.</title>
        <authorList>
            <person name="Lee J."/>
        </authorList>
    </citation>
    <scope>NUCLEOTIDE SEQUENCE [LARGE SCALE GENOMIC DNA]</scope>
    <source>
        <strain evidence="7 8">BN140078</strain>
    </source>
</reference>
<evidence type="ECO:0000256" key="3">
    <source>
        <dbReference type="ARBA" id="ARBA00022729"/>
    </source>
</evidence>
<dbReference type="SUPFAM" id="SSF48452">
    <property type="entry name" value="TPR-like"/>
    <property type="match status" value="1"/>
</dbReference>
<dbReference type="AlphaFoldDB" id="A0A5B2W032"/>
<comment type="caution">
    <text evidence="7">The sequence shown here is derived from an EMBL/GenBank/DDBJ whole genome shotgun (WGS) entry which is preliminary data.</text>
</comment>
<dbReference type="Proteomes" id="UP000324611">
    <property type="component" value="Unassembled WGS sequence"/>
</dbReference>
<evidence type="ECO:0000313" key="7">
    <source>
        <dbReference type="EMBL" id="KAA2243757.1"/>
    </source>
</evidence>
<dbReference type="Gene3D" id="1.25.40.390">
    <property type="match status" value="1"/>
</dbReference>
<evidence type="ECO:0000256" key="1">
    <source>
        <dbReference type="ARBA" id="ARBA00004442"/>
    </source>
</evidence>
<name>A0A5B2W032_9BACT</name>
<evidence type="ECO:0000256" key="2">
    <source>
        <dbReference type="ARBA" id="ARBA00006275"/>
    </source>
</evidence>
<dbReference type="PROSITE" id="PS51257">
    <property type="entry name" value="PROKAR_LIPOPROTEIN"/>
    <property type="match status" value="1"/>
</dbReference>
<protein>
    <submittedName>
        <fullName evidence="7">RagB/SusD family nutrient uptake outer membrane protein</fullName>
    </submittedName>
</protein>
<keyword evidence="5" id="KW-0998">Cell outer membrane</keyword>
<keyword evidence="4" id="KW-0472">Membrane</keyword>
<proteinExistence type="inferred from homology"/>
<dbReference type="Pfam" id="PF07980">
    <property type="entry name" value="SusD_RagB"/>
    <property type="match status" value="1"/>
</dbReference>
<keyword evidence="8" id="KW-1185">Reference proteome</keyword>
<dbReference type="InterPro" id="IPR011990">
    <property type="entry name" value="TPR-like_helical_dom_sf"/>
</dbReference>
<dbReference type="EMBL" id="VUOC01000002">
    <property type="protein sequence ID" value="KAA2243757.1"/>
    <property type="molecule type" value="Genomic_DNA"/>
</dbReference>
<organism evidence="7 8">
    <name type="scientific">Chitinophaga agrisoli</name>
    <dbReference type="NCBI Taxonomy" id="2607653"/>
    <lineage>
        <taxon>Bacteria</taxon>
        <taxon>Pseudomonadati</taxon>
        <taxon>Bacteroidota</taxon>
        <taxon>Chitinophagia</taxon>
        <taxon>Chitinophagales</taxon>
        <taxon>Chitinophagaceae</taxon>
        <taxon>Chitinophaga</taxon>
    </lineage>
</organism>
<dbReference type="RefSeq" id="WP_149838632.1">
    <property type="nucleotide sequence ID" value="NZ_VUOC01000002.1"/>
</dbReference>
<comment type="similarity">
    <text evidence="2">Belongs to the SusD family.</text>
</comment>
<comment type="subcellular location">
    <subcellularLocation>
        <location evidence="1">Cell outer membrane</location>
    </subcellularLocation>
</comment>
<keyword evidence="3" id="KW-0732">Signal</keyword>
<sequence>MKHNITKYIKLASLLLVLGACQKGDIPNLNTPDASLITVNPTKGELDNLVTGLESGMRFNLGTYLEVVGVVGREIYRFAGSEPRYTIELLGGGASTLDNNTFYITNPWASRYRTVRQGYLLIEGAQNATTITEPVRKGYLGIAHTIMAYQLLLNLNMTDENGIRVDVADYKNLGPFVEKTPALEAIAQMLDQGQADLTGAEIAFPLASGFDLAREAPDNALTAAGLIRFNRALAARVAVYRQQWAAALTALNASFFDLNGSTSAGFYNSFSTNSNDQLNPLFVPQNQSGEIRLAHPSYATDIAPGDDRIAKATLRNASATQNGLTSNRDAWVYTSNSAPIPIIRNEELVLIYAEAKIQTNAFPDAIVALNRIRIAHNLPAYTGALTQAALLTEMLQQRRYSLFFEGHRWVDMRRYGRLGELPKDRPGDDVWEEFPIPQTENN</sequence>
<dbReference type="InterPro" id="IPR012944">
    <property type="entry name" value="SusD_RagB_dom"/>
</dbReference>
<feature type="domain" description="RagB/SusD" evidence="6">
    <location>
        <begin position="327"/>
        <end position="416"/>
    </location>
</feature>
<evidence type="ECO:0000259" key="6">
    <source>
        <dbReference type="Pfam" id="PF07980"/>
    </source>
</evidence>
<evidence type="ECO:0000313" key="8">
    <source>
        <dbReference type="Proteomes" id="UP000324611"/>
    </source>
</evidence>
<accession>A0A5B2W032</accession>
<dbReference type="GO" id="GO:0009279">
    <property type="term" value="C:cell outer membrane"/>
    <property type="evidence" value="ECO:0007669"/>
    <property type="project" value="UniProtKB-SubCell"/>
</dbReference>
<evidence type="ECO:0000256" key="4">
    <source>
        <dbReference type="ARBA" id="ARBA00023136"/>
    </source>
</evidence>
<dbReference type="CDD" id="cd08977">
    <property type="entry name" value="SusD"/>
    <property type="match status" value="1"/>
</dbReference>
<reference evidence="7 8" key="2">
    <citation type="submission" date="2019-09" db="EMBL/GenBank/DDBJ databases">
        <authorList>
            <person name="Jin C."/>
        </authorList>
    </citation>
    <scope>NUCLEOTIDE SEQUENCE [LARGE SCALE GENOMIC DNA]</scope>
    <source>
        <strain evidence="7 8">BN140078</strain>
    </source>
</reference>